<dbReference type="InParanoid" id="G0N193"/>
<protein>
    <recommendedName>
        <fullName evidence="2">Lin-15A/B-like domain-containing protein</fullName>
    </recommendedName>
</protein>
<proteinExistence type="predicted"/>
<dbReference type="PANTHER" id="PTHR22716:SF5">
    <property type="entry name" value="INAPPROPRIATE VULVAL CELL PROLIFERATION HOMOLOG"/>
    <property type="match status" value="1"/>
</dbReference>
<evidence type="ECO:0000256" key="1">
    <source>
        <dbReference type="SAM" id="MobiDB-lite"/>
    </source>
</evidence>
<dbReference type="HOGENOM" id="CLU_724083_0_0_1"/>
<dbReference type="EMBL" id="GL379826">
    <property type="protein sequence ID" value="EGT49947.1"/>
    <property type="molecule type" value="Genomic_DNA"/>
</dbReference>
<evidence type="ECO:0000313" key="4">
    <source>
        <dbReference type="Proteomes" id="UP000008068"/>
    </source>
</evidence>
<dbReference type="STRING" id="135651.G0N193"/>
<feature type="domain" description="Lin-15A/B-like" evidence="2">
    <location>
        <begin position="264"/>
        <end position="374"/>
    </location>
</feature>
<dbReference type="InterPro" id="IPR040129">
    <property type="entry name" value="Lin-15B-like"/>
</dbReference>
<dbReference type="Pfam" id="PF25375">
    <property type="entry name" value="Lin-15B"/>
    <property type="match status" value="2"/>
</dbReference>
<dbReference type="Proteomes" id="UP000008068">
    <property type="component" value="Unassembled WGS sequence"/>
</dbReference>
<feature type="region of interest" description="Disordered" evidence="1">
    <location>
        <begin position="78"/>
        <end position="103"/>
    </location>
</feature>
<sequence>MNDSKLKMNSIKLEEESDDEMPVLERMDYCFEYPNEIKLEEPDIDLECFPAQPPLQNEYVQELLKNDCYKQELLVPKEEEPDDHQNFRQLDPSDDGSFSDSKRNSQVYRKCQVCNRLMSIELMTKTELNDSKLVLLVGSILGGSMMFKEAKLLISEPVINACHAHFSDALDKIFVYFGIGNNGQMQDCSDATISEVIKLTARLSPSPISIEEFYYLLSNFTQKLRPLHNTVLETKERISDRLPANNNQGIYGLPPPPPRVRSYNKKCTVCHEAPGKDKIMTTRSRDKQLVLFVGLVLGVQKSIIEAQKLCSKSELIFCKTHLKDAVVDILKFLEIEHIHHMRLCSADKKEKLMAAVHFFNPGTTFADFVRVVNDTNRRLTFI</sequence>
<gene>
    <name evidence="3" type="ORF">CAEBREN_24461</name>
</gene>
<dbReference type="InterPro" id="IPR057432">
    <property type="entry name" value="Lin-15A/B-like_dom"/>
</dbReference>
<dbReference type="GO" id="GO:0040027">
    <property type="term" value="P:negative regulation of vulval development"/>
    <property type="evidence" value="ECO:0007669"/>
    <property type="project" value="InterPro"/>
</dbReference>
<organism evidence="4">
    <name type="scientific">Caenorhabditis brenneri</name>
    <name type="common">Nematode worm</name>
    <dbReference type="NCBI Taxonomy" id="135651"/>
    <lineage>
        <taxon>Eukaryota</taxon>
        <taxon>Metazoa</taxon>
        <taxon>Ecdysozoa</taxon>
        <taxon>Nematoda</taxon>
        <taxon>Chromadorea</taxon>
        <taxon>Rhabditida</taxon>
        <taxon>Rhabditina</taxon>
        <taxon>Rhabditomorpha</taxon>
        <taxon>Rhabditoidea</taxon>
        <taxon>Rhabditidae</taxon>
        <taxon>Peloderinae</taxon>
        <taxon>Caenorhabditis</taxon>
    </lineage>
</organism>
<feature type="domain" description="Lin-15A/B-like" evidence="2">
    <location>
        <begin position="109"/>
        <end position="227"/>
    </location>
</feature>
<dbReference type="PANTHER" id="PTHR22716">
    <property type="entry name" value="ETS CLASS TRANSCRIPTION FACTOR-RELATED-RELATED"/>
    <property type="match status" value="1"/>
</dbReference>
<evidence type="ECO:0000313" key="3">
    <source>
        <dbReference type="EMBL" id="EGT49947.1"/>
    </source>
</evidence>
<keyword evidence="4" id="KW-1185">Reference proteome</keyword>
<evidence type="ECO:0000259" key="2">
    <source>
        <dbReference type="Pfam" id="PF25375"/>
    </source>
</evidence>
<dbReference type="AlphaFoldDB" id="G0N193"/>
<reference evidence="4" key="1">
    <citation type="submission" date="2011-07" db="EMBL/GenBank/DDBJ databases">
        <authorList>
            <consortium name="Caenorhabditis brenneri Sequencing and Analysis Consortium"/>
            <person name="Wilson R.K."/>
        </authorList>
    </citation>
    <scope>NUCLEOTIDE SEQUENCE [LARGE SCALE GENOMIC DNA]</scope>
    <source>
        <strain evidence="4">PB2801</strain>
    </source>
</reference>
<name>G0N193_CAEBE</name>
<accession>G0N193</accession>